<evidence type="ECO:0000256" key="4">
    <source>
        <dbReference type="ARBA" id="ARBA00022833"/>
    </source>
</evidence>
<sequence length="397" mass="42761">MPKNIFVERAEELMASFFADLQTVVNIDSGTYLRSGVNQVGQYLQQRFQQMGLQTCFDKQAKEYGDHLVAVHTGTNPQGPRLLLVGHMDTVFPDGEALRRPFSRSYLKGVEIAKGPGVLDMKSGLLMGIYALRLLIEAQAVDYQTLTFVCNSDEEIGSPSSRALIGRLAQESDAVLVLEPGRVLNRIVSARKGIANYRVAVQGLSSHAGVEPDKGRNAIVELAHQVVALQAINGTIPGATLNVGIIRGGERTNIVPDYAYCDIDVRVRDRAGLEAIEAAMQRVTVHPMLDGTVITLSSGVKNAPFERTAASQQLVQLVREVGTTLGLEIEDVSSGGASDANTTAGLGVPTIDGLGATGGLAHNPDEYIEVEHLPMRIALICGLIQHVCTYYRSGQRL</sequence>
<dbReference type="GO" id="GO:0004180">
    <property type="term" value="F:carboxypeptidase activity"/>
    <property type="evidence" value="ECO:0007669"/>
    <property type="project" value="UniProtKB-KW"/>
</dbReference>
<dbReference type="InterPro" id="IPR011650">
    <property type="entry name" value="Peptidase_M20_dimer"/>
</dbReference>
<evidence type="ECO:0000256" key="3">
    <source>
        <dbReference type="ARBA" id="ARBA00022801"/>
    </source>
</evidence>
<comment type="cofactor">
    <cofactor evidence="1">
        <name>Zn(2+)</name>
        <dbReference type="ChEBI" id="CHEBI:29105"/>
    </cofactor>
</comment>
<dbReference type="Pfam" id="PF07687">
    <property type="entry name" value="M20_dimer"/>
    <property type="match status" value="1"/>
</dbReference>
<dbReference type="InterPro" id="IPR001261">
    <property type="entry name" value="ArgE/DapE_CS"/>
</dbReference>
<accession>A0A402B528</accession>
<proteinExistence type="predicted"/>
<dbReference type="Gene3D" id="3.40.630.10">
    <property type="entry name" value="Zn peptidases"/>
    <property type="match status" value="1"/>
</dbReference>
<dbReference type="PIRSF" id="PIRSF037238">
    <property type="entry name" value="Carboxypeptidase_G2"/>
    <property type="match status" value="1"/>
</dbReference>
<keyword evidence="7" id="KW-0121">Carboxypeptidase</keyword>
<dbReference type="GO" id="GO:0046872">
    <property type="term" value="F:metal ion binding"/>
    <property type="evidence" value="ECO:0007669"/>
    <property type="project" value="UniProtKB-KW"/>
</dbReference>
<dbReference type="CDD" id="cd03885">
    <property type="entry name" value="M20_CPDG2"/>
    <property type="match status" value="1"/>
</dbReference>
<evidence type="ECO:0000313" key="8">
    <source>
        <dbReference type="Proteomes" id="UP000287171"/>
    </source>
</evidence>
<evidence type="ECO:0000256" key="1">
    <source>
        <dbReference type="ARBA" id="ARBA00001947"/>
    </source>
</evidence>
<evidence type="ECO:0000313" key="7">
    <source>
        <dbReference type="EMBL" id="GCE26450.1"/>
    </source>
</evidence>
<dbReference type="RefSeq" id="WP_126626903.1">
    <property type="nucleotide sequence ID" value="NZ_BIFT01000001.1"/>
</dbReference>
<dbReference type="Pfam" id="PF01546">
    <property type="entry name" value="Peptidase_M20"/>
    <property type="match status" value="1"/>
</dbReference>
<organism evidence="7 8">
    <name type="scientific">Dictyobacter alpinus</name>
    <dbReference type="NCBI Taxonomy" id="2014873"/>
    <lineage>
        <taxon>Bacteria</taxon>
        <taxon>Bacillati</taxon>
        <taxon>Chloroflexota</taxon>
        <taxon>Ktedonobacteria</taxon>
        <taxon>Ktedonobacterales</taxon>
        <taxon>Dictyobacteraceae</taxon>
        <taxon>Dictyobacter</taxon>
    </lineage>
</organism>
<dbReference type="PANTHER" id="PTHR43808:SF9">
    <property type="entry name" value="BLL0789 PROTEIN"/>
    <property type="match status" value="1"/>
</dbReference>
<evidence type="ECO:0000256" key="2">
    <source>
        <dbReference type="ARBA" id="ARBA00022723"/>
    </source>
</evidence>
<gene>
    <name evidence="7" type="ORF">KDA_19340</name>
</gene>
<dbReference type="InterPro" id="IPR036264">
    <property type="entry name" value="Bact_exopeptidase_dim_dom"/>
</dbReference>
<feature type="active site" evidence="5">
    <location>
        <position position="89"/>
    </location>
</feature>
<keyword evidence="8" id="KW-1185">Reference proteome</keyword>
<feature type="active site" description="Proton acceptor" evidence="5">
    <location>
        <position position="154"/>
    </location>
</feature>
<keyword evidence="2" id="KW-0479">Metal-binding</keyword>
<name>A0A402B528_9CHLR</name>
<dbReference type="Proteomes" id="UP000287171">
    <property type="component" value="Unassembled WGS sequence"/>
</dbReference>
<evidence type="ECO:0000259" key="6">
    <source>
        <dbReference type="Pfam" id="PF07687"/>
    </source>
</evidence>
<dbReference type="PROSITE" id="PS00758">
    <property type="entry name" value="ARGE_DAPE_CPG2_1"/>
    <property type="match status" value="1"/>
</dbReference>
<dbReference type="InterPro" id="IPR050072">
    <property type="entry name" value="Peptidase_M20A"/>
</dbReference>
<comment type="caution">
    <text evidence="7">The sequence shown here is derived from an EMBL/GenBank/DDBJ whole genome shotgun (WGS) entry which is preliminary data.</text>
</comment>
<feature type="domain" description="Peptidase M20 dimerisation" evidence="6">
    <location>
        <begin position="190"/>
        <end position="282"/>
    </location>
</feature>
<reference evidence="8" key="1">
    <citation type="submission" date="2018-12" db="EMBL/GenBank/DDBJ databases">
        <title>Tengunoibacter tsumagoiensis gen. nov., sp. nov., Dictyobacter kobayashii sp. nov., D. alpinus sp. nov., and D. joshuensis sp. nov. and description of Dictyobacteraceae fam. nov. within the order Ktedonobacterales isolated from Tengu-no-mugimeshi.</title>
        <authorList>
            <person name="Wang C.M."/>
            <person name="Zheng Y."/>
            <person name="Sakai Y."/>
            <person name="Toyoda A."/>
            <person name="Minakuchi Y."/>
            <person name="Abe K."/>
            <person name="Yokota A."/>
            <person name="Yabe S."/>
        </authorList>
    </citation>
    <scope>NUCLEOTIDE SEQUENCE [LARGE SCALE GENOMIC DNA]</scope>
    <source>
        <strain evidence="8">Uno16</strain>
    </source>
</reference>
<keyword evidence="7" id="KW-0645">Protease</keyword>
<keyword evidence="3" id="KW-0378">Hydrolase</keyword>
<dbReference type="AlphaFoldDB" id="A0A402B528"/>
<dbReference type="SUPFAM" id="SSF55031">
    <property type="entry name" value="Bacterial exopeptidase dimerisation domain"/>
    <property type="match status" value="1"/>
</dbReference>
<dbReference type="PANTHER" id="PTHR43808">
    <property type="entry name" value="ACETYLORNITHINE DEACETYLASE"/>
    <property type="match status" value="1"/>
</dbReference>
<dbReference type="SUPFAM" id="SSF53187">
    <property type="entry name" value="Zn-dependent exopeptidases"/>
    <property type="match status" value="1"/>
</dbReference>
<dbReference type="OrthoDB" id="9783294at2"/>
<keyword evidence="4" id="KW-0862">Zinc</keyword>
<protein>
    <submittedName>
        <fullName evidence="7">Glutamate carboxypeptidase</fullName>
    </submittedName>
</protein>
<dbReference type="Gene3D" id="3.30.70.360">
    <property type="match status" value="1"/>
</dbReference>
<dbReference type="EMBL" id="BIFT01000001">
    <property type="protein sequence ID" value="GCE26450.1"/>
    <property type="molecule type" value="Genomic_DNA"/>
</dbReference>
<dbReference type="InterPro" id="IPR002933">
    <property type="entry name" value="Peptidase_M20"/>
</dbReference>
<dbReference type="InterPro" id="IPR017150">
    <property type="entry name" value="Pept_M20_glutamate_carboxypep"/>
</dbReference>
<evidence type="ECO:0000256" key="5">
    <source>
        <dbReference type="PIRSR" id="PIRSR037238-1"/>
    </source>
</evidence>